<dbReference type="EMBL" id="CP030261">
    <property type="protein sequence ID" value="AXB56866.1"/>
    <property type="molecule type" value="Genomic_DNA"/>
</dbReference>
<gene>
    <name evidence="3" type="ORF">HYN86_09790</name>
</gene>
<keyword evidence="4" id="KW-1185">Reference proteome</keyword>
<evidence type="ECO:0000313" key="3">
    <source>
        <dbReference type="EMBL" id="AXB56866.1"/>
    </source>
</evidence>
<dbReference type="CDD" id="cd00146">
    <property type="entry name" value="PKD"/>
    <property type="match status" value="1"/>
</dbReference>
<dbReference type="InterPro" id="IPR013783">
    <property type="entry name" value="Ig-like_fold"/>
</dbReference>
<dbReference type="InterPro" id="IPR035986">
    <property type="entry name" value="PKD_dom_sf"/>
</dbReference>
<feature type="domain" description="PKD" evidence="1">
    <location>
        <begin position="140"/>
        <end position="199"/>
    </location>
</feature>
<dbReference type="AlphaFoldDB" id="A0A344LSH4"/>
<organism evidence="3 4">
    <name type="scientific">Flavobacterium fluviale</name>
    <dbReference type="NCBI Taxonomy" id="2249356"/>
    <lineage>
        <taxon>Bacteria</taxon>
        <taxon>Pseudomonadati</taxon>
        <taxon>Bacteroidota</taxon>
        <taxon>Flavobacteriia</taxon>
        <taxon>Flavobacteriales</taxon>
        <taxon>Flavobacteriaceae</taxon>
        <taxon>Flavobacterium</taxon>
    </lineage>
</organism>
<feature type="domain" description="VWFA" evidence="2">
    <location>
        <begin position="289"/>
        <end position="497"/>
    </location>
</feature>
<name>A0A344LSH4_9FLAO</name>
<dbReference type="CDD" id="cd00198">
    <property type="entry name" value="vWFA"/>
    <property type="match status" value="1"/>
</dbReference>
<dbReference type="PROSITE" id="PS50234">
    <property type="entry name" value="VWFA"/>
    <property type="match status" value="1"/>
</dbReference>
<dbReference type="Gene3D" id="2.60.40.10">
    <property type="entry name" value="Immunoglobulins"/>
    <property type="match status" value="1"/>
</dbReference>
<evidence type="ECO:0008006" key="5">
    <source>
        <dbReference type="Google" id="ProtNLM"/>
    </source>
</evidence>
<dbReference type="PROSITE" id="PS50093">
    <property type="entry name" value="PKD"/>
    <property type="match status" value="1"/>
</dbReference>
<proteinExistence type="predicted"/>
<dbReference type="Proteomes" id="UP000251561">
    <property type="component" value="Chromosome"/>
</dbReference>
<dbReference type="RefSeq" id="WP_113677851.1">
    <property type="nucleotide sequence ID" value="NZ_CP030261.1"/>
</dbReference>
<dbReference type="InterPro" id="IPR002035">
    <property type="entry name" value="VWF_A"/>
</dbReference>
<dbReference type="InterPro" id="IPR000601">
    <property type="entry name" value="PKD_dom"/>
</dbReference>
<dbReference type="SUPFAM" id="SSF49299">
    <property type="entry name" value="PKD domain"/>
    <property type="match status" value="1"/>
</dbReference>
<protein>
    <recommendedName>
        <fullName evidence="5">PKD domain-containing protein</fullName>
    </recommendedName>
</protein>
<sequence length="735" mass="82034">MLKHLKIRKNWIILAFCTVLCSITSVYSQEIIPDTYLGIDVPGLTNAYKMRGLTDEMIELRLNTLRDNQKKILLEAIKNQESTKILQNKSGINKSSLLLNSEVAASIQSTGIFSRIAVIVQDTLIIKKGVKTKFFLEPTSPDMAYKWVFYDLDNVTKKDSATTPIAYQKYTLPGKYKITLEIKDPSGCISYFTKNIKVEDSELCVGKPINFAFETTETNLTYTWTATNAAGVLVNELYKSTDGLYTYTPTLPGDFVIKLTATGTGKCETVFEEKITVLDCDPAPVCENHIAIVVDESGSIDDTEAKRIRAQLKSFIAAQIKSNKDGDGKMTISLIGLSDTDKDTRTDHVLEYSVSEADLLNGGYISRWIDNYGRRYGQTGISKGSDYWKSGLSVVLNTNFKIKPKLVFLITDGCQTTNPEGLKTLMQKFDNYQNSPDQSENKPHLYVVGINNGFYVDNAETSKTMARSADPNFVPSLLKTSFDSTNSAYLGKSLQYLFNFNENNTNAFPIERINGFDSATYFAHNDFTMLSDEPFYFSDGIVEAGAGCGKLSEKDYCANCISFQPEINKEYLLSAWVKEDTNIQLKDYKNSEINILFYDDPQAADPDPSDPDAPSQIIGSVTLKPSGAIIDGWQRISGKFIVPENTITAGVVLNNKNVGIPIYFDDLRIHPVDGSVKAFVYDPETFKLMSELDENNYSTFYEYDNEGGLVRVKKETSQGVKTIQETRSGNFINPK</sequence>
<evidence type="ECO:0000259" key="1">
    <source>
        <dbReference type="PROSITE" id="PS50093"/>
    </source>
</evidence>
<dbReference type="Gene3D" id="3.40.50.410">
    <property type="entry name" value="von Willebrand factor, type A domain"/>
    <property type="match status" value="1"/>
</dbReference>
<dbReference type="SUPFAM" id="SSF53300">
    <property type="entry name" value="vWA-like"/>
    <property type="match status" value="1"/>
</dbReference>
<dbReference type="OrthoDB" id="627712at2"/>
<accession>A0A344LSH4</accession>
<dbReference type="KEGG" id="ffl:HYN86_09790"/>
<dbReference type="InterPro" id="IPR036465">
    <property type="entry name" value="vWFA_dom_sf"/>
</dbReference>
<dbReference type="Gene3D" id="2.60.120.260">
    <property type="entry name" value="Galactose-binding domain-like"/>
    <property type="match status" value="1"/>
</dbReference>
<reference evidence="3 4" key="1">
    <citation type="submission" date="2018-06" db="EMBL/GenBank/DDBJ databases">
        <title>Genome sequencing of Flavobacterium.</title>
        <authorList>
            <person name="Baek M.-G."/>
            <person name="Yi H."/>
        </authorList>
    </citation>
    <scope>NUCLEOTIDE SEQUENCE [LARGE SCALE GENOMIC DNA]</scope>
    <source>
        <strain evidence="3 4">HYN0086</strain>
    </source>
</reference>
<evidence type="ECO:0000313" key="4">
    <source>
        <dbReference type="Proteomes" id="UP000251561"/>
    </source>
</evidence>
<evidence type="ECO:0000259" key="2">
    <source>
        <dbReference type="PROSITE" id="PS50234"/>
    </source>
</evidence>